<organism evidence="2">
    <name type="scientific">marine metagenome</name>
    <dbReference type="NCBI Taxonomy" id="408172"/>
    <lineage>
        <taxon>unclassified sequences</taxon>
        <taxon>metagenomes</taxon>
        <taxon>ecological metagenomes</taxon>
    </lineage>
</organism>
<proteinExistence type="predicted"/>
<keyword evidence="1" id="KW-0472">Membrane</keyword>
<feature type="transmembrane region" description="Helical" evidence="1">
    <location>
        <begin position="32"/>
        <end position="54"/>
    </location>
</feature>
<keyword evidence="1" id="KW-0812">Transmembrane</keyword>
<sequence>MEYLIYASLVLITLVSLWAIISIPKNYLFKSILIPTMLVLAISTWFTYTAILGYGTTYK</sequence>
<keyword evidence="1" id="KW-1133">Transmembrane helix</keyword>
<feature type="transmembrane region" description="Helical" evidence="1">
    <location>
        <begin position="6"/>
        <end position="23"/>
    </location>
</feature>
<name>A0A383CGD3_9ZZZZ</name>
<evidence type="ECO:0000256" key="1">
    <source>
        <dbReference type="SAM" id="Phobius"/>
    </source>
</evidence>
<evidence type="ECO:0000313" key="2">
    <source>
        <dbReference type="EMBL" id="SVE31407.1"/>
    </source>
</evidence>
<feature type="non-terminal residue" evidence="2">
    <location>
        <position position="59"/>
    </location>
</feature>
<protein>
    <submittedName>
        <fullName evidence="2">Uncharacterized protein</fullName>
    </submittedName>
</protein>
<gene>
    <name evidence="2" type="ORF">METZ01_LOCUS484261</name>
</gene>
<dbReference type="AlphaFoldDB" id="A0A383CGD3"/>
<accession>A0A383CGD3</accession>
<reference evidence="2" key="1">
    <citation type="submission" date="2018-05" db="EMBL/GenBank/DDBJ databases">
        <authorList>
            <person name="Lanie J.A."/>
            <person name="Ng W.-L."/>
            <person name="Kazmierczak K.M."/>
            <person name="Andrzejewski T.M."/>
            <person name="Davidsen T.M."/>
            <person name="Wayne K.J."/>
            <person name="Tettelin H."/>
            <person name="Glass J.I."/>
            <person name="Rusch D."/>
            <person name="Podicherti R."/>
            <person name="Tsui H.-C.T."/>
            <person name="Winkler M.E."/>
        </authorList>
    </citation>
    <scope>NUCLEOTIDE SEQUENCE</scope>
</reference>
<dbReference type="EMBL" id="UINC01208723">
    <property type="protein sequence ID" value="SVE31407.1"/>
    <property type="molecule type" value="Genomic_DNA"/>
</dbReference>